<dbReference type="EMBL" id="LPUF01000001">
    <property type="protein sequence ID" value="OQK16451.1"/>
    <property type="molecule type" value="Genomic_DNA"/>
</dbReference>
<dbReference type="AlphaFoldDB" id="A0A1V8M4H5"/>
<organism evidence="2 3">
    <name type="scientific">Methyloprofundus sedimenti</name>
    <dbReference type="NCBI Taxonomy" id="1420851"/>
    <lineage>
        <taxon>Bacteria</taxon>
        <taxon>Pseudomonadati</taxon>
        <taxon>Pseudomonadota</taxon>
        <taxon>Gammaproteobacteria</taxon>
        <taxon>Methylococcales</taxon>
        <taxon>Methylococcaceae</taxon>
        <taxon>Methyloprofundus</taxon>
    </lineage>
</organism>
<feature type="signal peptide" evidence="1">
    <location>
        <begin position="1"/>
        <end position="28"/>
    </location>
</feature>
<dbReference type="RefSeq" id="WP_143735823.1">
    <property type="nucleotide sequence ID" value="NZ_LPUF01000001.1"/>
</dbReference>
<evidence type="ECO:0000256" key="1">
    <source>
        <dbReference type="SAM" id="SignalP"/>
    </source>
</evidence>
<dbReference type="InterPro" id="IPR036278">
    <property type="entry name" value="Sialidase_sf"/>
</dbReference>
<evidence type="ECO:0000313" key="3">
    <source>
        <dbReference type="Proteomes" id="UP000191980"/>
    </source>
</evidence>
<accession>A0A1V8M4H5</accession>
<keyword evidence="1" id="KW-0732">Signal</keyword>
<comment type="caution">
    <text evidence="2">The sequence shown here is derived from an EMBL/GenBank/DDBJ whole genome shotgun (WGS) entry which is preliminary data.</text>
</comment>
<proteinExistence type="predicted"/>
<dbReference type="SUPFAM" id="SSF50939">
    <property type="entry name" value="Sialidases"/>
    <property type="match status" value="1"/>
</dbReference>
<evidence type="ECO:0000313" key="2">
    <source>
        <dbReference type="EMBL" id="OQK16451.1"/>
    </source>
</evidence>
<dbReference type="STRING" id="1420851.AU255_00645"/>
<dbReference type="Gene3D" id="2.120.10.10">
    <property type="match status" value="1"/>
</dbReference>
<feature type="chain" id="PRO_5012957981" evidence="1">
    <location>
        <begin position="29"/>
        <end position="471"/>
    </location>
</feature>
<name>A0A1V8M4H5_9GAMM</name>
<dbReference type="CDD" id="cd15482">
    <property type="entry name" value="Sialidase_non-viral"/>
    <property type="match status" value="1"/>
</dbReference>
<gene>
    <name evidence="2" type="ORF">AU255_00645</name>
</gene>
<protein>
    <submittedName>
        <fullName evidence="2">Cytochrome C biosynthesis protein</fullName>
    </submittedName>
</protein>
<sequence length="471" mass="49664">MSPNTRRLATMLGALLMASGGGLTPVIAAPLGDTAQSPHASAAVTPSLALSETLILKQTGGRNPTVAVDQKSGAVYMAWAQEAPSSEPVQKTGKKADPKLEVLLARSDDGGRHFGIPVVVNSPKDRVISHSVNPTQVGVGPKGEVYVLYGSKDPDFTLEGSYLGRQTLRLARSEDGGRSFAAPIEIGSEAIEGLVTSLGMANLFVAPDGSLYVSWLDSRESITYVLKHKKHPPRGVYASQLRVTRSIDAGRSFAKSTLVTKPVCVCCGTKVAQGVDGPLYASTRGSAFSELKGSVDAVRDIIVAASRDHGATWSKAVKVHDDRFKISGCPDITPGLSVDSKGRLHAAWYTGTELHPGVFYAVSSNGGKSFSEPIALLTDEWVPYGDVKLALDAHDNAWVAFEDRRGDTDLIHLVRVATDGQVIRAQPWPGTIPDVAGLGDSVVVAWGGLVPEGEEQGGGIQTLIASPKMEP</sequence>
<reference evidence="2 3" key="1">
    <citation type="submission" date="2015-12" db="EMBL/GenBank/DDBJ databases">
        <authorList>
            <person name="Shamseldin A."/>
            <person name="Moawad H."/>
            <person name="Abd El-Rahim W.M."/>
            <person name="Sadowsky M.J."/>
        </authorList>
    </citation>
    <scope>NUCLEOTIDE SEQUENCE [LARGE SCALE GENOMIC DNA]</scope>
    <source>
        <strain evidence="2 3">WF1</strain>
    </source>
</reference>
<dbReference type="Proteomes" id="UP000191980">
    <property type="component" value="Unassembled WGS sequence"/>
</dbReference>
<dbReference type="OrthoDB" id="9764969at2"/>
<keyword evidence="3" id="KW-1185">Reference proteome</keyword>